<protein>
    <recommendedName>
        <fullName evidence="2">DUF4349 domain-containing protein</fullName>
    </recommendedName>
</protein>
<dbReference type="OrthoDB" id="5381491at2"/>
<organism evidence="3 4">
    <name type="scientific">Chitinophaga flava</name>
    <dbReference type="NCBI Taxonomy" id="2259036"/>
    <lineage>
        <taxon>Bacteria</taxon>
        <taxon>Pseudomonadati</taxon>
        <taxon>Bacteroidota</taxon>
        <taxon>Chitinophagia</taxon>
        <taxon>Chitinophagales</taxon>
        <taxon>Chitinophagaceae</taxon>
        <taxon>Chitinophaga</taxon>
    </lineage>
</organism>
<proteinExistence type="predicted"/>
<name>A0A365XWK9_9BACT</name>
<keyword evidence="1" id="KW-0812">Transmembrane</keyword>
<accession>A0A365XWK9</accession>
<comment type="caution">
    <text evidence="3">The sequence shown here is derived from an EMBL/GenBank/DDBJ whole genome shotgun (WGS) entry which is preliminary data.</text>
</comment>
<dbReference type="EMBL" id="QFFJ01000002">
    <property type="protein sequence ID" value="RBL90737.1"/>
    <property type="molecule type" value="Genomic_DNA"/>
</dbReference>
<dbReference type="InterPro" id="IPR025645">
    <property type="entry name" value="DUF4349"/>
</dbReference>
<keyword evidence="1" id="KW-0472">Membrane</keyword>
<keyword evidence="1" id="KW-1133">Transmembrane helix</keyword>
<dbReference type="RefSeq" id="WP_113619492.1">
    <property type="nucleotide sequence ID" value="NZ_QFFJ01000002.1"/>
</dbReference>
<sequence length="287" mass="32081">MKYIVHLIVVCFLFSCGKTSSPSIANQASAIAQNETVAAVAAERHAFAEKEVKKDNTPPTPAEPASQKIIKTARISFAVDDFAAAKKRIADIVSKTGGYLSSEVESRGSTEWRNHLEIKVPAAAFDSCVGSLTSGVSRLDQKNITSQDVTAEYVDLDARMKTRIATEQRYLDILKQARNVKEILEVEVQLKTIREEIEAAKGRLQYIDHQVSYSIIYLDYYQTLALSAPEGPGFLQRSWLSVREGWNSLLGLAIEALGLWPFVLIIIFIFIFIKRRLKRNRKQAITS</sequence>
<feature type="domain" description="DUF4349" evidence="2">
    <location>
        <begin position="67"/>
        <end position="271"/>
    </location>
</feature>
<dbReference type="Proteomes" id="UP000253410">
    <property type="component" value="Unassembled WGS sequence"/>
</dbReference>
<feature type="transmembrane region" description="Helical" evidence="1">
    <location>
        <begin position="249"/>
        <end position="273"/>
    </location>
</feature>
<dbReference type="PROSITE" id="PS51257">
    <property type="entry name" value="PROKAR_LIPOPROTEIN"/>
    <property type="match status" value="1"/>
</dbReference>
<keyword evidence="4" id="KW-1185">Reference proteome</keyword>
<dbReference type="AlphaFoldDB" id="A0A365XWK9"/>
<evidence type="ECO:0000313" key="3">
    <source>
        <dbReference type="EMBL" id="RBL90737.1"/>
    </source>
</evidence>
<evidence type="ECO:0000259" key="2">
    <source>
        <dbReference type="Pfam" id="PF14257"/>
    </source>
</evidence>
<reference evidence="3 4" key="1">
    <citation type="submission" date="2018-05" db="EMBL/GenBank/DDBJ databases">
        <title>Chitinophaga sp. K3CV102501T nov., isolated from isolated from a monsoon evergreen broad-leaved forest soil.</title>
        <authorList>
            <person name="Lv Y."/>
        </authorList>
    </citation>
    <scope>NUCLEOTIDE SEQUENCE [LARGE SCALE GENOMIC DNA]</scope>
    <source>
        <strain evidence="3 4">GDMCC 1.1325</strain>
    </source>
</reference>
<dbReference type="Pfam" id="PF14257">
    <property type="entry name" value="DUF4349"/>
    <property type="match status" value="1"/>
</dbReference>
<evidence type="ECO:0000256" key="1">
    <source>
        <dbReference type="SAM" id="Phobius"/>
    </source>
</evidence>
<gene>
    <name evidence="3" type="ORF">DF182_30305</name>
</gene>
<evidence type="ECO:0000313" key="4">
    <source>
        <dbReference type="Proteomes" id="UP000253410"/>
    </source>
</evidence>